<reference evidence="1 2" key="1">
    <citation type="submission" date="2022-07" db="EMBL/GenBank/DDBJ databases">
        <title>Genome-wide signatures of adaptation to extreme environments.</title>
        <authorList>
            <person name="Cho C.H."/>
            <person name="Yoon H.S."/>
        </authorList>
    </citation>
    <scope>NUCLEOTIDE SEQUENCE [LARGE SCALE GENOMIC DNA]</scope>
    <source>
        <strain evidence="1 2">108.79 E11</strain>
    </source>
</reference>
<comment type="caution">
    <text evidence="1">The sequence shown here is derived from an EMBL/GenBank/DDBJ whole genome shotgun (WGS) entry which is preliminary data.</text>
</comment>
<evidence type="ECO:0000313" key="1">
    <source>
        <dbReference type="EMBL" id="KAK4528391.1"/>
    </source>
</evidence>
<dbReference type="AlphaFoldDB" id="A0AAV9IML5"/>
<dbReference type="EMBL" id="JANCYU010000063">
    <property type="protein sequence ID" value="KAK4528391.1"/>
    <property type="molecule type" value="Genomic_DNA"/>
</dbReference>
<proteinExistence type="predicted"/>
<evidence type="ECO:0000313" key="2">
    <source>
        <dbReference type="Proteomes" id="UP001300502"/>
    </source>
</evidence>
<dbReference type="Proteomes" id="UP001300502">
    <property type="component" value="Unassembled WGS sequence"/>
</dbReference>
<sequence>MDAASSRLKKACGIHMKWEQVFDPVTMKIDRKYANVWLEDLPDLSVECSVSKVSELLGEKIKVGSEEFSTRDSSLVDVASLLRPKRLAKNFPLNSSSSRISRVFLRQDLINLWNALVDEENTEDLKVIYAASGLGKSIYLYLIAVFARHFGIPVQYIGNTGDLLREKVDDNLVACNYVENTGAMLRKKLDYKLVARKYAAMLLFMNSGTLDSLELFYPLDPDYEHLRGLPMKHVIFYAHERGDLVLCCELRRNFMLMKPRNLLIIDEHNDLWQKFGSDTKTWLPFFKFYAEPVGHATWECKFVIATSQLHEFKLPSGYELSIQYVEPLSLEEFAIWENLSDYPRNLKDKKNEVIDLTGLVPRMIGTLVNLTKTSSDLSFEDLFLKFRHTIFLAMQQKHDEYVDALDKRKKTKFMQMLHKLFVDRETPKIRVCDAAYQDRGLLIALNDCSLQFYNSIARDILYSAFSEFEFTENRINELSRKYKKSRKSCDSSGEYS</sequence>
<name>A0AAV9IML5_9RHOD</name>
<keyword evidence="2" id="KW-1185">Reference proteome</keyword>
<gene>
    <name evidence="1" type="ORF">GAYE_SCF55G6332</name>
</gene>
<organism evidence="1 2">
    <name type="scientific">Galdieria yellowstonensis</name>
    <dbReference type="NCBI Taxonomy" id="3028027"/>
    <lineage>
        <taxon>Eukaryota</taxon>
        <taxon>Rhodophyta</taxon>
        <taxon>Bangiophyceae</taxon>
        <taxon>Galdieriales</taxon>
        <taxon>Galdieriaceae</taxon>
        <taxon>Galdieria</taxon>
    </lineage>
</organism>
<protein>
    <submittedName>
        <fullName evidence="1">Uncharacterized protein</fullName>
    </submittedName>
</protein>
<accession>A0AAV9IML5</accession>